<organism evidence="1 2">
    <name type="scientific">Lentzea albida</name>
    <dbReference type="NCBI Taxonomy" id="65499"/>
    <lineage>
        <taxon>Bacteria</taxon>
        <taxon>Bacillati</taxon>
        <taxon>Actinomycetota</taxon>
        <taxon>Actinomycetes</taxon>
        <taxon>Pseudonocardiales</taxon>
        <taxon>Pseudonocardiaceae</taxon>
        <taxon>Lentzea</taxon>
    </lineage>
</organism>
<evidence type="ECO:0000313" key="2">
    <source>
        <dbReference type="Proteomes" id="UP000199503"/>
    </source>
</evidence>
<sequence length="82" mass="8668">MLVPSPEVLDRTGAFESVWAGTVREHPSLRRTTARLADVLGVGLTVLPGGHEGFLTRPAAVASTVRALLTVPDARVSTPLPR</sequence>
<gene>
    <name evidence="1" type="ORF">SAMN04488000_109251</name>
</gene>
<reference evidence="2" key="1">
    <citation type="submission" date="2016-10" db="EMBL/GenBank/DDBJ databases">
        <authorList>
            <person name="Varghese N."/>
            <person name="Submissions S."/>
        </authorList>
    </citation>
    <scope>NUCLEOTIDE SEQUENCE [LARGE SCALE GENOMIC DNA]</scope>
    <source>
        <strain evidence="2">DSM 44437</strain>
    </source>
</reference>
<keyword evidence="2" id="KW-1185">Reference proteome</keyword>
<dbReference type="STRING" id="65499.SAMN04488000_109251"/>
<protein>
    <submittedName>
        <fullName evidence="1">Uncharacterized protein</fullName>
    </submittedName>
</protein>
<evidence type="ECO:0000313" key="1">
    <source>
        <dbReference type="EMBL" id="SER51479.1"/>
    </source>
</evidence>
<dbReference type="AlphaFoldDB" id="A0A1H9PUL5"/>
<accession>A0A1H9PUL5</accession>
<proteinExistence type="predicted"/>
<dbReference type="Proteomes" id="UP000199503">
    <property type="component" value="Unassembled WGS sequence"/>
</dbReference>
<name>A0A1H9PUL5_9PSEU</name>
<dbReference type="EMBL" id="FOFV01000009">
    <property type="protein sequence ID" value="SER51479.1"/>
    <property type="molecule type" value="Genomic_DNA"/>
</dbReference>